<name>A0A922EIC3_CARIL</name>
<protein>
    <submittedName>
        <fullName evidence="1">Uncharacterized protein</fullName>
    </submittedName>
</protein>
<evidence type="ECO:0000313" key="1">
    <source>
        <dbReference type="EMBL" id="KAG6703814.1"/>
    </source>
</evidence>
<dbReference type="AlphaFoldDB" id="A0A922EIC3"/>
<accession>A0A922EIC3</accession>
<dbReference type="Proteomes" id="UP000811246">
    <property type="component" value="Chromosome 7"/>
</dbReference>
<proteinExistence type="predicted"/>
<dbReference type="EMBL" id="CM031831">
    <property type="protein sequence ID" value="KAG6703814.1"/>
    <property type="molecule type" value="Genomic_DNA"/>
</dbReference>
<sequence>MEDKLVWEWLCQRWASGAFKDDVTPNLVAFYKEKHWSRQKEKFINAIVEHNYNLVVEKLNEKDPDEEIEEVATSIFKDILGYKFGYAKGLAHSVIPNRFPSMQKNKAFVCLVTENERNKTCAEMYKSKLDQIMGQMAAMRRNFSEYEK</sequence>
<comment type="caution">
    <text evidence="1">The sequence shown here is derived from an EMBL/GenBank/DDBJ whole genome shotgun (WGS) entry which is preliminary data.</text>
</comment>
<evidence type="ECO:0000313" key="2">
    <source>
        <dbReference type="Proteomes" id="UP000811246"/>
    </source>
</evidence>
<organism evidence="1 2">
    <name type="scientific">Carya illinoinensis</name>
    <name type="common">Pecan</name>
    <dbReference type="NCBI Taxonomy" id="32201"/>
    <lineage>
        <taxon>Eukaryota</taxon>
        <taxon>Viridiplantae</taxon>
        <taxon>Streptophyta</taxon>
        <taxon>Embryophyta</taxon>
        <taxon>Tracheophyta</taxon>
        <taxon>Spermatophyta</taxon>
        <taxon>Magnoliopsida</taxon>
        <taxon>eudicotyledons</taxon>
        <taxon>Gunneridae</taxon>
        <taxon>Pentapetalae</taxon>
        <taxon>rosids</taxon>
        <taxon>fabids</taxon>
        <taxon>Fagales</taxon>
        <taxon>Juglandaceae</taxon>
        <taxon>Carya</taxon>
    </lineage>
</organism>
<dbReference type="OrthoDB" id="1921870at2759"/>
<reference evidence="1" key="1">
    <citation type="submission" date="2021-01" db="EMBL/GenBank/DDBJ databases">
        <authorList>
            <person name="Lovell J.T."/>
            <person name="Bentley N."/>
            <person name="Bhattarai G."/>
            <person name="Jenkins J.W."/>
            <person name="Sreedasyam A."/>
            <person name="Alarcon Y."/>
            <person name="Bock C."/>
            <person name="Boston L."/>
            <person name="Carlson J."/>
            <person name="Cervantes K."/>
            <person name="Clermont K."/>
            <person name="Krom N."/>
            <person name="Kubenka K."/>
            <person name="Mamidi S."/>
            <person name="Mattison C."/>
            <person name="Monteros M."/>
            <person name="Pisani C."/>
            <person name="Plott C."/>
            <person name="Rajasekar S."/>
            <person name="Rhein H.S."/>
            <person name="Rohla C."/>
            <person name="Song M."/>
            <person name="Hilaire R.S."/>
            <person name="Shu S."/>
            <person name="Wells L."/>
            <person name="Wang X."/>
            <person name="Webber J."/>
            <person name="Heerema R.J."/>
            <person name="Klein P."/>
            <person name="Conner P."/>
            <person name="Grauke L."/>
            <person name="Grimwood J."/>
            <person name="Schmutz J."/>
            <person name="Randall J.J."/>
        </authorList>
    </citation>
    <scope>NUCLEOTIDE SEQUENCE</scope>
    <source>
        <tissue evidence="1">Leaf</tissue>
    </source>
</reference>
<gene>
    <name evidence="1" type="ORF">I3842_07G104500</name>
</gene>